<evidence type="ECO:0008006" key="3">
    <source>
        <dbReference type="Google" id="ProtNLM"/>
    </source>
</evidence>
<comment type="caution">
    <text evidence="1">The sequence shown here is derived from an EMBL/GenBank/DDBJ whole genome shotgun (WGS) entry which is preliminary data.</text>
</comment>
<accession>A0ABR7NIU6</accession>
<dbReference type="RefSeq" id="WP_262399870.1">
    <property type="nucleotide sequence ID" value="NZ_JACRTB010000010.1"/>
</dbReference>
<protein>
    <recommendedName>
        <fullName evidence="3">SMI1/KNR4 family protein</fullName>
    </recommendedName>
</protein>
<name>A0ABR7NIU6_9FIRM</name>
<evidence type="ECO:0000313" key="1">
    <source>
        <dbReference type="EMBL" id="MBC8576341.1"/>
    </source>
</evidence>
<evidence type="ECO:0000313" key="2">
    <source>
        <dbReference type="Proteomes" id="UP000658131"/>
    </source>
</evidence>
<dbReference type="Proteomes" id="UP000658131">
    <property type="component" value="Unassembled WGS sequence"/>
</dbReference>
<gene>
    <name evidence="1" type="ORF">H8717_07985</name>
</gene>
<organism evidence="1 2">
    <name type="scientific">Yanshouia hominis</name>
    <dbReference type="NCBI Taxonomy" id="2763673"/>
    <lineage>
        <taxon>Bacteria</taxon>
        <taxon>Bacillati</taxon>
        <taxon>Bacillota</taxon>
        <taxon>Clostridia</taxon>
        <taxon>Eubacteriales</taxon>
        <taxon>Oscillospiraceae</taxon>
        <taxon>Yanshouia</taxon>
    </lineage>
</organism>
<keyword evidence="2" id="KW-1185">Reference proteome</keyword>
<dbReference type="EMBL" id="JACRTB010000010">
    <property type="protein sequence ID" value="MBC8576341.1"/>
    <property type="molecule type" value="Genomic_DNA"/>
</dbReference>
<reference evidence="1 2" key="1">
    <citation type="submission" date="2020-08" db="EMBL/GenBank/DDBJ databases">
        <title>Genome public.</title>
        <authorList>
            <person name="Liu C."/>
            <person name="Sun Q."/>
        </authorList>
    </citation>
    <scope>NUCLEOTIDE SEQUENCE [LARGE SCALE GENOMIC DNA]</scope>
    <source>
        <strain evidence="1 2">BX1</strain>
    </source>
</reference>
<proteinExistence type="predicted"/>
<sequence length="168" mass="19726">MTIYEKFILLKIDSKLLSLKKAEPGYPNYFCYPTNARAIGFDGCIMYCFIDGYEETVFACNPESCADINVYPLARNFEDFMRLMLACGSTNPVEQIVWMNKRQFEQHLQDEKEIQTSEQKELLSLLERELHITAMECPFEYVKKLQLNFDYGKIELSDEYYDALGIER</sequence>